<dbReference type="PROSITE" id="PS00050">
    <property type="entry name" value="RIBOSOMAL_L23"/>
    <property type="match status" value="1"/>
</dbReference>
<dbReference type="Gene3D" id="3.30.70.330">
    <property type="match status" value="1"/>
</dbReference>
<dbReference type="GO" id="GO:0019843">
    <property type="term" value="F:rRNA binding"/>
    <property type="evidence" value="ECO:0007669"/>
    <property type="project" value="UniProtKB-UniRule"/>
</dbReference>
<dbReference type="HAMAP" id="MF_01369_B">
    <property type="entry name" value="Ribosomal_uL23_B"/>
    <property type="match status" value="1"/>
</dbReference>
<sequence length="100" mass="11686">MEFSEVILRPVITEQSMYNIDDNKYTFEVDRRANKNLIKQAVEAMFEGVKVEKVNTINVEGKAKRMGRYQGFTRKYKKAIITLKADSANIELFETEEDEE</sequence>
<dbReference type="GO" id="GO:0006412">
    <property type="term" value="P:translation"/>
    <property type="evidence" value="ECO:0007669"/>
    <property type="project" value="UniProtKB-UniRule"/>
</dbReference>
<keyword evidence="3 6" id="KW-0694">RNA-binding</keyword>
<name>A0A5R9DVE7_9LACT</name>
<proteinExistence type="inferred from homology"/>
<dbReference type="InterPro" id="IPR013025">
    <property type="entry name" value="Ribosomal_uL23-like"/>
</dbReference>
<evidence type="ECO:0000256" key="2">
    <source>
        <dbReference type="ARBA" id="ARBA00022730"/>
    </source>
</evidence>
<protein>
    <recommendedName>
        <fullName evidence="6">Large ribosomal subunit protein uL23</fullName>
    </recommendedName>
</protein>
<dbReference type="InterPro" id="IPR012678">
    <property type="entry name" value="Ribosomal_uL23/eL15/eS24_sf"/>
</dbReference>
<evidence type="ECO:0000256" key="3">
    <source>
        <dbReference type="ARBA" id="ARBA00022884"/>
    </source>
</evidence>
<dbReference type="AlphaFoldDB" id="A0A5R9DVE7"/>
<reference evidence="8 9" key="1">
    <citation type="submission" date="2019-05" db="EMBL/GenBank/DDBJ databases">
        <title>The metagenome of a microbial culture collection derived from dairy environment covers the genomic content of the human microbiome.</title>
        <authorList>
            <person name="Roder T."/>
            <person name="Wuthrich D."/>
            <person name="Sattari Z."/>
            <person name="Von Ah U."/>
            <person name="Bar C."/>
            <person name="Ronchi F."/>
            <person name="Macpherson A.J."/>
            <person name="Ganal-Vonarburg S.C."/>
            <person name="Bruggmann R."/>
            <person name="Vergeres G."/>
        </authorList>
    </citation>
    <scope>NUCLEOTIDE SEQUENCE [LARGE SCALE GENOMIC DNA]</scope>
    <source>
        <strain evidence="8 9">FAM 24227</strain>
    </source>
</reference>
<evidence type="ECO:0000313" key="9">
    <source>
        <dbReference type="Proteomes" id="UP000306420"/>
    </source>
</evidence>
<dbReference type="PANTHER" id="PTHR11620">
    <property type="entry name" value="60S RIBOSOMAL PROTEIN L23A"/>
    <property type="match status" value="1"/>
</dbReference>
<keyword evidence="5 6" id="KW-0687">Ribonucleoprotein</keyword>
<dbReference type="FunFam" id="3.30.70.330:FF:000001">
    <property type="entry name" value="50S ribosomal protein L23"/>
    <property type="match status" value="1"/>
</dbReference>
<dbReference type="GO" id="GO:0003735">
    <property type="term" value="F:structural constituent of ribosome"/>
    <property type="evidence" value="ECO:0007669"/>
    <property type="project" value="InterPro"/>
</dbReference>
<evidence type="ECO:0000256" key="7">
    <source>
        <dbReference type="RuleBase" id="RU003934"/>
    </source>
</evidence>
<dbReference type="NCBIfam" id="NF004363">
    <property type="entry name" value="PRK05738.2-4"/>
    <property type="match status" value="1"/>
</dbReference>
<dbReference type="Proteomes" id="UP000306420">
    <property type="component" value="Unassembled WGS sequence"/>
</dbReference>
<dbReference type="GO" id="GO:0005840">
    <property type="term" value="C:ribosome"/>
    <property type="evidence" value="ECO:0007669"/>
    <property type="project" value="UniProtKB-KW"/>
</dbReference>
<keyword evidence="2 6" id="KW-0699">rRNA-binding</keyword>
<comment type="similarity">
    <text evidence="1 6 7">Belongs to the universal ribosomal protein uL23 family.</text>
</comment>
<accession>A0A5R9DVE7</accession>
<dbReference type="Pfam" id="PF00276">
    <property type="entry name" value="Ribosomal_L23"/>
    <property type="match status" value="1"/>
</dbReference>
<dbReference type="GO" id="GO:1990904">
    <property type="term" value="C:ribonucleoprotein complex"/>
    <property type="evidence" value="ECO:0007669"/>
    <property type="project" value="UniProtKB-KW"/>
</dbReference>
<dbReference type="InterPro" id="IPR001014">
    <property type="entry name" value="Ribosomal_uL23_CS"/>
</dbReference>
<keyword evidence="4 6" id="KW-0689">Ribosomal protein</keyword>
<evidence type="ECO:0000256" key="6">
    <source>
        <dbReference type="HAMAP-Rule" id="MF_01369"/>
    </source>
</evidence>
<gene>
    <name evidence="6" type="primary">rplW</name>
    <name evidence="8" type="ORF">FEZ33_05470</name>
</gene>
<evidence type="ECO:0000256" key="5">
    <source>
        <dbReference type="ARBA" id="ARBA00023274"/>
    </source>
</evidence>
<dbReference type="SUPFAM" id="SSF54189">
    <property type="entry name" value="Ribosomal proteins S24e, L23 and L15e"/>
    <property type="match status" value="1"/>
</dbReference>
<evidence type="ECO:0000313" key="8">
    <source>
        <dbReference type="EMBL" id="TLQ41603.1"/>
    </source>
</evidence>
<dbReference type="RefSeq" id="WP_138404399.1">
    <property type="nucleotide sequence ID" value="NZ_CP144682.1"/>
</dbReference>
<comment type="caution">
    <text evidence="8">The sequence shown here is derived from an EMBL/GenBank/DDBJ whole genome shotgun (WGS) entry which is preliminary data.</text>
</comment>
<organism evidence="8 9">
    <name type="scientific">Ruoffia tabacinasalis</name>
    <dbReference type="NCBI Taxonomy" id="87458"/>
    <lineage>
        <taxon>Bacteria</taxon>
        <taxon>Bacillati</taxon>
        <taxon>Bacillota</taxon>
        <taxon>Bacilli</taxon>
        <taxon>Lactobacillales</taxon>
        <taxon>Aerococcaceae</taxon>
        <taxon>Ruoffia</taxon>
    </lineage>
</organism>
<comment type="subunit">
    <text evidence="6">Part of the 50S ribosomal subunit. Contacts protein L29, and trigger factor when it is bound to the ribosome.</text>
</comment>
<dbReference type="OrthoDB" id="9793353at2"/>
<evidence type="ECO:0000256" key="1">
    <source>
        <dbReference type="ARBA" id="ARBA00006700"/>
    </source>
</evidence>
<dbReference type="InterPro" id="IPR012677">
    <property type="entry name" value="Nucleotide-bd_a/b_plait_sf"/>
</dbReference>
<evidence type="ECO:0000256" key="4">
    <source>
        <dbReference type="ARBA" id="ARBA00022980"/>
    </source>
</evidence>
<dbReference type="EMBL" id="VBSP01000014">
    <property type="protein sequence ID" value="TLQ41603.1"/>
    <property type="molecule type" value="Genomic_DNA"/>
</dbReference>
<comment type="function">
    <text evidence="6">One of the early assembly proteins it binds 23S rRNA. One of the proteins that surrounds the polypeptide exit tunnel on the outside of the ribosome. Forms the main docking site for trigger factor binding to the ribosome.</text>
</comment>